<proteinExistence type="predicted"/>
<sequence length="80" mass="9233">MLTEDRSLRSVVEKWFGRDSHSSLHLSRVMHSQLGRNHCLRVDLPHSGNFITVFFFRHDDGGWSVFPPATKRGSLYVSSF</sequence>
<evidence type="ECO:0000313" key="2">
    <source>
        <dbReference type="Proteomes" id="UP000414233"/>
    </source>
</evidence>
<dbReference type="AlphaFoldDB" id="A0A5E4Z9J0"/>
<protein>
    <submittedName>
        <fullName evidence="1">Uncharacterized protein</fullName>
    </submittedName>
</protein>
<evidence type="ECO:0000313" key="1">
    <source>
        <dbReference type="EMBL" id="VVE58001.1"/>
    </source>
</evidence>
<gene>
    <name evidence="1" type="ORF">PTE30175_05165</name>
</gene>
<reference evidence="1 2" key="1">
    <citation type="submission" date="2019-08" db="EMBL/GenBank/DDBJ databases">
        <authorList>
            <person name="Peeters C."/>
        </authorList>
    </citation>
    <scope>NUCLEOTIDE SEQUENCE [LARGE SCALE GENOMIC DNA]</scope>
    <source>
        <strain evidence="1 2">LMG 30175</strain>
    </source>
</reference>
<name>A0A5E4Z9J0_9BURK</name>
<organism evidence="1 2">
    <name type="scientific">Pandoraea terrae</name>
    <dbReference type="NCBI Taxonomy" id="1537710"/>
    <lineage>
        <taxon>Bacteria</taxon>
        <taxon>Pseudomonadati</taxon>
        <taxon>Pseudomonadota</taxon>
        <taxon>Betaproteobacteria</taxon>
        <taxon>Burkholderiales</taxon>
        <taxon>Burkholderiaceae</taxon>
        <taxon>Pandoraea</taxon>
    </lineage>
</organism>
<dbReference type="EMBL" id="CABPRZ010000035">
    <property type="protein sequence ID" value="VVE58001.1"/>
    <property type="molecule type" value="Genomic_DNA"/>
</dbReference>
<keyword evidence="2" id="KW-1185">Reference proteome</keyword>
<accession>A0A5E4Z9J0</accession>
<dbReference type="Proteomes" id="UP000414233">
    <property type="component" value="Unassembled WGS sequence"/>
</dbReference>